<evidence type="ECO:0000256" key="10">
    <source>
        <dbReference type="ARBA" id="ARBA00023288"/>
    </source>
</evidence>
<keyword evidence="4 12" id="KW-0336">GPI-anchor</keyword>
<comment type="subcellular location">
    <subcellularLocation>
        <location evidence="1 12">Cell membrane</location>
        <topology evidence="1 12">Lipid-anchor</topology>
        <topology evidence="1 12">GPI-anchor</topology>
    </subcellularLocation>
</comment>
<evidence type="ECO:0000256" key="5">
    <source>
        <dbReference type="ARBA" id="ARBA00022729"/>
    </source>
</evidence>
<dbReference type="InterPro" id="IPR001863">
    <property type="entry name" value="Glypican"/>
</dbReference>
<evidence type="ECO:0000313" key="15">
    <source>
        <dbReference type="Proteomes" id="UP000288216"/>
    </source>
</evidence>
<evidence type="ECO:0008006" key="16">
    <source>
        <dbReference type="Google" id="ProtNLM"/>
    </source>
</evidence>
<feature type="signal peptide" evidence="13">
    <location>
        <begin position="1"/>
        <end position="26"/>
    </location>
</feature>
<dbReference type="Pfam" id="PF01153">
    <property type="entry name" value="Glypican"/>
    <property type="match status" value="1"/>
</dbReference>
<dbReference type="PANTHER" id="PTHR10822">
    <property type="entry name" value="GLYPICAN"/>
    <property type="match status" value="1"/>
</dbReference>
<keyword evidence="6 12" id="KW-0654">Proteoglycan</keyword>
<evidence type="ECO:0000256" key="1">
    <source>
        <dbReference type="ARBA" id="ARBA00004609"/>
    </source>
</evidence>
<dbReference type="OMA" id="DLQICTY"/>
<dbReference type="EMBL" id="BFAA01006191">
    <property type="protein sequence ID" value="GCB60077.1"/>
    <property type="molecule type" value="Genomic_DNA"/>
</dbReference>
<comment type="similarity">
    <text evidence="2 11">Belongs to the glypican family.</text>
</comment>
<dbReference type="Proteomes" id="UP000288216">
    <property type="component" value="Unassembled WGS sequence"/>
</dbReference>
<keyword evidence="7 12" id="KW-0472">Membrane</keyword>
<evidence type="ECO:0000256" key="13">
    <source>
        <dbReference type="SAM" id="SignalP"/>
    </source>
</evidence>
<sequence length="123" mass="14484">MEMSPQRLKWLLLLWSLLAWFSGVHLRSPSCHEVRTAFQLRQIGPLNFVPDFPGRDGDLQICTYDGPTCCTKKMEERYQVMVRREILQNIHFLSYELKYRIEKNGEAFQGRNVLANVPQLEIQ</sequence>
<comment type="function">
    <text evidence="12">Cell surface proteoglycan.</text>
</comment>
<evidence type="ECO:0000256" key="6">
    <source>
        <dbReference type="ARBA" id="ARBA00022974"/>
    </source>
</evidence>
<evidence type="ECO:0000256" key="8">
    <source>
        <dbReference type="ARBA" id="ARBA00023180"/>
    </source>
</evidence>
<dbReference type="GO" id="GO:0009986">
    <property type="term" value="C:cell surface"/>
    <property type="evidence" value="ECO:0007669"/>
    <property type="project" value="TreeGrafter"/>
</dbReference>
<dbReference type="GO" id="GO:0098552">
    <property type="term" value="C:side of membrane"/>
    <property type="evidence" value="ECO:0007669"/>
    <property type="project" value="UniProtKB-KW"/>
</dbReference>
<keyword evidence="15" id="KW-1185">Reference proteome</keyword>
<keyword evidence="10 12" id="KW-0449">Lipoprotein</keyword>
<protein>
    <recommendedName>
        <fullName evidence="16">Glypican-1</fullName>
    </recommendedName>
</protein>
<dbReference type="AlphaFoldDB" id="A0A401NGM8"/>
<keyword evidence="3" id="KW-1003">Cell membrane</keyword>
<evidence type="ECO:0000256" key="7">
    <source>
        <dbReference type="ARBA" id="ARBA00023136"/>
    </source>
</evidence>
<evidence type="ECO:0000256" key="3">
    <source>
        <dbReference type="ARBA" id="ARBA00022475"/>
    </source>
</evidence>
<name>A0A401NGM8_SCYTO</name>
<dbReference type="OrthoDB" id="6380619at2759"/>
<dbReference type="GO" id="GO:0090263">
    <property type="term" value="P:positive regulation of canonical Wnt signaling pathway"/>
    <property type="evidence" value="ECO:0007669"/>
    <property type="project" value="TreeGrafter"/>
</dbReference>
<proteinExistence type="inferred from homology"/>
<reference evidence="14 15" key="1">
    <citation type="journal article" date="2018" name="Nat. Ecol. Evol.">
        <title>Shark genomes provide insights into elasmobranch evolution and the origin of vertebrates.</title>
        <authorList>
            <person name="Hara Y"/>
            <person name="Yamaguchi K"/>
            <person name="Onimaru K"/>
            <person name="Kadota M"/>
            <person name="Koyanagi M"/>
            <person name="Keeley SD"/>
            <person name="Tatsumi K"/>
            <person name="Tanaka K"/>
            <person name="Motone F"/>
            <person name="Kageyama Y"/>
            <person name="Nozu R"/>
            <person name="Adachi N"/>
            <person name="Nishimura O"/>
            <person name="Nakagawa R"/>
            <person name="Tanegashima C"/>
            <person name="Kiyatake I"/>
            <person name="Matsumoto R"/>
            <person name="Murakumo K"/>
            <person name="Nishida K"/>
            <person name="Terakita A"/>
            <person name="Kuratani S"/>
            <person name="Sato K"/>
            <person name="Hyodo S Kuraku.S."/>
        </authorList>
    </citation>
    <scope>NUCLEOTIDE SEQUENCE [LARGE SCALE GENOMIC DNA]</scope>
</reference>
<dbReference type="PANTHER" id="PTHR10822:SF19">
    <property type="entry name" value="GLYPICAN-5"/>
    <property type="match status" value="1"/>
</dbReference>
<dbReference type="GO" id="GO:0005576">
    <property type="term" value="C:extracellular region"/>
    <property type="evidence" value="ECO:0007669"/>
    <property type="project" value="TreeGrafter"/>
</dbReference>
<keyword evidence="5 13" id="KW-0732">Signal</keyword>
<dbReference type="GO" id="GO:0016477">
    <property type="term" value="P:cell migration"/>
    <property type="evidence" value="ECO:0007669"/>
    <property type="project" value="TreeGrafter"/>
</dbReference>
<dbReference type="GO" id="GO:1905475">
    <property type="term" value="P:regulation of protein localization to membrane"/>
    <property type="evidence" value="ECO:0007669"/>
    <property type="project" value="TreeGrafter"/>
</dbReference>
<accession>A0A401NGM8</accession>
<evidence type="ECO:0000256" key="2">
    <source>
        <dbReference type="ARBA" id="ARBA00010260"/>
    </source>
</evidence>
<keyword evidence="9 12" id="KW-0357">Heparan sulfate</keyword>
<feature type="chain" id="PRO_5019185384" description="Glypican-1" evidence="13">
    <location>
        <begin position="27"/>
        <end position="123"/>
    </location>
</feature>
<evidence type="ECO:0000313" key="14">
    <source>
        <dbReference type="EMBL" id="GCB60077.1"/>
    </source>
</evidence>
<comment type="caution">
    <text evidence="14">The sequence shown here is derived from an EMBL/GenBank/DDBJ whole genome shotgun (WGS) entry which is preliminary data.</text>
</comment>
<dbReference type="GO" id="GO:0005886">
    <property type="term" value="C:plasma membrane"/>
    <property type="evidence" value="ECO:0007669"/>
    <property type="project" value="UniProtKB-SubCell"/>
</dbReference>
<evidence type="ECO:0000256" key="4">
    <source>
        <dbReference type="ARBA" id="ARBA00022622"/>
    </source>
</evidence>
<gene>
    <name evidence="14" type="ORF">scyTo_0012675</name>
</gene>
<evidence type="ECO:0000256" key="11">
    <source>
        <dbReference type="RuleBase" id="RU003518"/>
    </source>
</evidence>
<dbReference type="STRING" id="75743.A0A401NGM8"/>
<keyword evidence="8" id="KW-0325">Glycoprotein</keyword>
<organism evidence="14 15">
    <name type="scientific">Scyliorhinus torazame</name>
    <name type="common">Cloudy catshark</name>
    <name type="synonym">Catulus torazame</name>
    <dbReference type="NCBI Taxonomy" id="75743"/>
    <lineage>
        <taxon>Eukaryota</taxon>
        <taxon>Metazoa</taxon>
        <taxon>Chordata</taxon>
        <taxon>Craniata</taxon>
        <taxon>Vertebrata</taxon>
        <taxon>Chondrichthyes</taxon>
        <taxon>Elasmobranchii</taxon>
        <taxon>Galeomorphii</taxon>
        <taxon>Galeoidea</taxon>
        <taxon>Carcharhiniformes</taxon>
        <taxon>Scyliorhinidae</taxon>
        <taxon>Scyliorhinus</taxon>
    </lineage>
</organism>
<evidence type="ECO:0000256" key="9">
    <source>
        <dbReference type="ARBA" id="ARBA00023207"/>
    </source>
</evidence>
<evidence type="ECO:0000256" key="12">
    <source>
        <dbReference type="RuleBase" id="RU003519"/>
    </source>
</evidence>